<sequence length="114" mass="12154">GSKGRIEMKVIEKSYINAGGDKKDEGAAVLQSIQVYPMFGEPYEVIVEQEAGGHGGGDPRLLDDLFGEVKEEDPWNRAATHVDGILSILTGIAANHSIASGKAVAIDELVSFKE</sequence>
<protein>
    <submittedName>
        <fullName evidence="1">Dehydrogenase</fullName>
    </submittedName>
</protein>
<organism evidence="1 2">
    <name type="scientific">Enterococcus faecium</name>
    <name type="common">Streptococcus faecium</name>
    <dbReference type="NCBI Taxonomy" id="1352"/>
    <lineage>
        <taxon>Bacteria</taxon>
        <taxon>Bacillati</taxon>
        <taxon>Bacillota</taxon>
        <taxon>Bacilli</taxon>
        <taxon>Lactobacillales</taxon>
        <taxon>Enterococcaceae</taxon>
        <taxon>Enterococcus</taxon>
    </lineage>
</organism>
<dbReference type="Proteomes" id="UP000224303">
    <property type="component" value="Unassembled WGS sequence"/>
</dbReference>
<dbReference type="AlphaFoldDB" id="A0A2G0E6U8"/>
<evidence type="ECO:0000313" key="1">
    <source>
        <dbReference type="EMBL" id="PHL20197.1"/>
    </source>
</evidence>
<comment type="caution">
    <text evidence="1">The sequence shown here is derived from an EMBL/GenBank/DDBJ whole genome shotgun (WGS) entry which is preliminary data.</text>
</comment>
<feature type="non-terminal residue" evidence="1">
    <location>
        <position position="1"/>
    </location>
</feature>
<gene>
    <name evidence="1" type="ORF">CQR37_15865</name>
</gene>
<proteinExistence type="predicted"/>
<accession>A0A2G0E6U8</accession>
<dbReference type="Gene3D" id="3.30.360.10">
    <property type="entry name" value="Dihydrodipicolinate Reductase, domain 2"/>
    <property type="match status" value="1"/>
</dbReference>
<dbReference type="EMBL" id="PCGC01000289">
    <property type="protein sequence ID" value="PHL20197.1"/>
    <property type="molecule type" value="Genomic_DNA"/>
</dbReference>
<evidence type="ECO:0000313" key="2">
    <source>
        <dbReference type="Proteomes" id="UP000224303"/>
    </source>
</evidence>
<name>A0A2G0E6U8_ENTFC</name>
<reference evidence="1 2" key="1">
    <citation type="submission" date="2017-10" db="EMBL/GenBank/DDBJ databases">
        <title>Draft genomes of the Enterococcus faecium isolated from human feces before and after Helicobacter pylori eradication therapy.</title>
        <authorList>
            <person name="Prianichniikov N.A."/>
            <person name="Glushchenko O.E."/>
            <person name="Malakhova M.V."/>
        </authorList>
    </citation>
    <scope>NUCLEOTIDE SEQUENCE [LARGE SCALE GENOMIC DNA]</scope>
    <source>
        <strain evidence="1 2">Hp_5-7</strain>
    </source>
</reference>